<evidence type="ECO:0000256" key="8">
    <source>
        <dbReference type="ARBA" id="ARBA00023242"/>
    </source>
</evidence>
<dbReference type="Proteomes" id="UP000001881">
    <property type="component" value="Unassembled WGS sequence"/>
</dbReference>
<dbReference type="InterPro" id="IPR000629">
    <property type="entry name" value="RNA-helicase_DEAD-box_CS"/>
</dbReference>
<dbReference type="SMART" id="SM00487">
    <property type="entry name" value="DEXDc"/>
    <property type="match status" value="1"/>
</dbReference>
<keyword evidence="2" id="KW-0690">Ribosome biogenesis</keyword>
<evidence type="ECO:0000313" key="18">
    <source>
        <dbReference type="EMBL" id="CCC07072.1"/>
    </source>
</evidence>
<comment type="similarity">
    <text evidence="9">Belongs to the DEAD box helicase family. DDX47/RRP3 subfamily.</text>
</comment>
<evidence type="ECO:0000256" key="5">
    <source>
        <dbReference type="ARBA" id="ARBA00022806"/>
    </source>
</evidence>
<sequence length="507" mass="55923">MSTKRRKTSDEPSALKKATAPSAPELKKEKKAVKDKSSKDKSTTTTTTKKAEKTEKKQDAPEPTEQSPPPPTRQKKTPRLSTMPRNKKARLRPSRRPSRILYGIVDALCEACERLGYKNPTPIQAESIPLALQNRDIIGIAETGSGKTAAFALPILQALLDKPQPLFALVLAPTRELAAQIAQAFEALGSLISLRCALILGGMDMVTQAIALGKKPHVIVATPGRLLDHLEKTKGFSLRSMQYLVMDEADRLLDMDFGPILEKILKFLPRERRTFLFSATMSSKVESLQRASLRDPLKVSVSTNKYATVSTLKSNYVFIPHMHKDTYLVYLCNDALPSCSAPSAWEPSPSTVVSRSPSRLGALNKFRAGSREILVATDVAARGLDIPNVDCVINHDLPQDSKTYVHRVGRTARAGKSGHAISIVTQYDLEIWLRIEAALGHKLDEYPLEKDEVMVFKPRVEEAQRHARNEMKSLMENQGKHGGILKRKRGNGQGGAGGRDHMDAEEG</sequence>
<dbReference type="Pfam" id="PF00271">
    <property type="entry name" value="Helicase_C"/>
    <property type="match status" value="1"/>
</dbReference>
<dbReference type="GO" id="GO:0042254">
    <property type="term" value="P:ribosome biogenesis"/>
    <property type="evidence" value="ECO:0007669"/>
    <property type="project" value="UniProtKB-KW"/>
</dbReference>
<feature type="compositionally biased region" description="Basic and acidic residues" evidence="14">
    <location>
        <begin position="25"/>
        <end position="42"/>
    </location>
</feature>
<proteinExistence type="inferred from homology"/>
<dbReference type="PANTHER" id="PTHR47959">
    <property type="entry name" value="ATP-DEPENDENT RNA HELICASE RHLE-RELATED"/>
    <property type="match status" value="1"/>
</dbReference>
<evidence type="ECO:0000256" key="9">
    <source>
        <dbReference type="ARBA" id="ARBA00024350"/>
    </source>
</evidence>
<dbReference type="GO" id="GO:0003723">
    <property type="term" value="F:RNA binding"/>
    <property type="evidence" value="ECO:0007669"/>
    <property type="project" value="UniProtKB-KW"/>
</dbReference>
<dbReference type="GO" id="GO:0003724">
    <property type="term" value="F:RNA helicase activity"/>
    <property type="evidence" value="ECO:0007669"/>
    <property type="project" value="InterPro"/>
</dbReference>
<dbReference type="InterPro" id="IPR001650">
    <property type="entry name" value="Helicase_C-like"/>
</dbReference>
<dbReference type="GO" id="GO:0005829">
    <property type="term" value="C:cytosol"/>
    <property type="evidence" value="ECO:0007669"/>
    <property type="project" value="TreeGrafter"/>
</dbReference>
<dbReference type="InterPro" id="IPR014001">
    <property type="entry name" value="Helicase_ATP-bd"/>
</dbReference>
<evidence type="ECO:0000256" key="12">
    <source>
        <dbReference type="PROSITE-ProRule" id="PRU00552"/>
    </source>
</evidence>
<reference evidence="18 19" key="1">
    <citation type="journal article" date="2010" name="PLoS Genet.">
        <title>De novo assembly of a 40 Mb eukaryotic genome from short sequence reads: Sordaria macrospora, a model organism for fungal morphogenesis.</title>
        <authorList>
            <person name="Nowrousian M."/>
            <person name="Stajich J."/>
            <person name="Chu M."/>
            <person name="Engh I."/>
            <person name="Espagne E."/>
            <person name="Halliday K."/>
            <person name="Kamerewerd J."/>
            <person name="Kempken F."/>
            <person name="Knab B."/>
            <person name="Kuo H.C."/>
            <person name="Osiewacz H.D."/>
            <person name="Poeggeler S."/>
            <person name="Read N."/>
            <person name="Seiler S."/>
            <person name="Smith K."/>
            <person name="Zickler D."/>
            <person name="Kueck U."/>
            <person name="Freitag M."/>
        </authorList>
    </citation>
    <scope>NUCLEOTIDE SEQUENCE [LARGE SCALE GENOMIC DNA]</scope>
    <source>
        <strain evidence="19">ATCC MYA-333 / DSM 997 / K(L3346) / K-hell</strain>
        <tissue evidence="18">Mycelium</tissue>
    </source>
</reference>
<dbReference type="SMART" id="SM00490">
    <property type="entry name" value="HELICc"/>
    <property type="match status" value="1"/>
</dbReference>
<evidence type="ECO:0000313" key="19">
    <source>
        <dbReference type="Proteomes" id="UP000001881"/>
    </source>
</evidence>
<dbReference type="GO" id="GO:0005524">
    <property type="term" value="F:ATP binding"/>
    <property type="evidence" value="ECO:0007669"/>
    <property type="project" value="UniProtKB-KW"/>
</dbReference>
<keyword evidence="3 13" id="KW-0547">Nucleotide-binding</keyword>
<evidence type="ECO:0000256" key="3">
    <source>
        <dbReference type="ARBA" id="ARBA00022741"/>
    </source>
</evidence>
<accession>F7VM92</accession>
<keyword evidence="19" id="KW-1185">Reference proteome</keyword>
<dbReference type="STRING" id="771870.F7VM92"/>
<dbReference type="OrthoDB" id="10261904at2759"/>
<evidence type="ECO:0000259" key="17">
    <source>
        <dbReference type="PROSITE" id="PS51195"/>
    </source>
</evidence>
<keyword evidence="6 13" id="KW-0067">ATP-binding</keyword>
<evidence type="ECO:0000256" key="6">
    <source>
        <dbReference type="ARBA" id="ARBA00022840"/>
    </source>
</evidence>
<feature type="compositionally biased region" description="Basic and acidic residues" evidence="14">
    <location>
        <begin position="498"/>
        <end position="507"/>
    </location>
</feature>
<evidence type="ECO:0000256" key="2">
    <source>
        <dbReference type="ARBA" id="ARBA00022517"/>
    </source>
</evidence>
<feature type="domain" description="Helicase C-terminal" evidence="16">
    <location>
        <begin position="260"/>
        <end position="454"/>
    </location>
</feature>
<dbReference type="FunCoup" id="F7VM92">
    <property type="interactions" value="1061"/>
</dbReference>
<evidence type="ECO:0000256" key="10">
    <source>
        <dbReference type="ARBA" id="ARBA00024394"/>
    </source>
</evidence>
<comment type="caution">
    <text evidence="18">The sequence shown here is derived from an EMBL/GenBank/DDBJ whole genome shotgun (WGS) entry which is preliminary data.</text>
</comment>
<organism evidence="18 19">
    <name type="scientific">Sordaria macrospora (strain ATCC MYA-333 / DSM 997 / K(L3346) / K-hell)</name>
    <dbReference type="NCBI Taxonomy" id="771870"/>
    <lineage>
        <taxon>Eukaryota</taxon>
        <taxon>Fungi</taxon>
        <taxon>Dikarya</taxon>
        <taxon>Ascomycota</taxon>
        <taxon>Pezizomycotina</taxon>
        <taxon>Sordariomycetes</taxon>
        <taxon>Sordariomycetidae</taxon>
        <taxon>Sordariales</taxon>
        <taxon>Sordariaceae</taxon>
        <taxon>Sordaria</taxon>
    </lineage>
</organism>
<dbReference type="InParanoid" id="F7VM92"/>
<feature type="compositionally biased region" description="Basic and acidic residues" evidence="14">
    <location>
        <begin position="49"/>
        <end position="60"/>
    </location>
</feature>
<dbReference type="InterPro" id="IPR014014">
    <property type="entry name" value="RNA_helicase_DEAD_Q_motif"/>
</dbReference>
<feature type="short sequence motif" description="Q motif" evidence="12">
    <location>
        <begin position="97"/>
        <end position="125"/>
    </location>
</feature>
<evidence type="ECO:0000256" key="4">
    <source>
        <dbReference type="ARBA" id="ARBA00022801"/>
    </source>
</evidence>
<dbReference type="PROSITE" id="PS51194">
    <property type="entry name" value="HELICASE_CTER"/>
    <property type="match status" value="1"/>
</dbReference>
<keyword evidence="5 13" id="KW-0347">Helicase</keyword>
<dbReference type="GO" id="GO:0005634">
    <property type="term" value="C:nucleus"/>
    <property type="evidence" value="ECO:0007669"/>
    <property type="project" value="UniProtKB-SubCell"/>
</dbReference>
<dbReference type="EMBL" id="CABT02000002">
    <property type="protein sequence ID" value="CCC07072.1"/>
    <property type="molecule type" value="Genomic_DNA"/>
</dbReference>
<dbReference type="Gene3D" id="3.40.50.300">
    <property type="entry name" value="P-loop containing nucleotide triphosphate hydrolases"/>
    <property type="match status" value="2"/>
</dbReference>
<dbReference type="GO" id="GO:0010467">
    <property type="term" value="P:gene expression"/>
    <property type="evidence" value="ECO:0007669"/>
    <property type="project" value="UniProtKB-ARBA"/>
</dbReference>
<protein>
    <recommendedName>
        <fullName evidence="11">ATP-dependent rRNA helicase RRP3</fullName>
    </recommendedName>
    <alternativeName>
        <fullName evidence="10">ATP-dependent rRNA helicase rrp3</fullName>
    </alternativeName>
</protein>
<feature type="domain" description="Helicase ATP-binding" evidence="15">
    <location>
        <begin position="128"/>
        <end position="299"/>
    </location>
</feature>
<dbReference type="OMA" id="GIGIKCC"/>
<dbReference type="PANTHER" id="PTHR47959:SF24">
    <property type="entry name" value="ATP-DEPENDENT RNA HELICASE"/>
    <property type="match status" value="1"/>
</dbReference>
<gene>
    <name evidence="18" type="ORF">SMAC_01096</name>
</gene>
<dbReference type="InterPro" id="IPR011545">
    <property type="entry name" value="DEAD/DEAH_box_helicase_dom"/>
</dbReference>
<feature type="region of interest" description="Disordered" evidence="14">
    <location>
        <begin position="476"/>
        <end position="507"/>
    </location>
</feature>
<keyword evidence="7" id="KW-0694">RNA-binding</keyword>
<evidence type="ECO:0000259" key="15">
    <source>
        <dbReference type="PROSITE" id="PS51192"/>
    </source>
</evidence>
<dbReference type="AlphaFoldDB" id="F7VM92"/>
<dbReference type="eggNOG" id="KOG0330">
    <property type="taxonomic scope" value="Eukaryota"/>
</dbReference>
<dbReference type="SUPFAM" id="SSF52540">
    <property type="entry name" value="P-loop containing nucleoside triphosphate hydrolases"/>
    <property type="match status" value="2"/>
</dbReference>
<dbReference type="PROSITE" id="PS51195">
    <property type="entry name" value="Q_MOTIF"/>
    <property type="match status" value="1"/>
</dbReference>
<evidence type="ECO:0000259" key="16">
    <source>
        <dbReference type="PROSITE" id="PS51194"/>
    </source>
</evidence>
<feature type="region of interest" description="Disordered" evidence="14">
    <location>
        <begin position="1"/>
        <end position="95"/>
    </location>
</feature>
<evidence type="ECO:0000256" key="11">
    <source>
        <dbReference type="ARBA" id="ARBA00024398"/>
    </source>
</evidence>
<dbReference type="PROSITE" id="PS00039">
    <property type="entry name" value="DEAD_ATP_HELICASE"/>
    <property type="match status" value="1"/>
</dbReference>
<evidence type="ECO:0000256" key="1">
    <source>
        <dbReference type="ARBA" id="ARBA00004123"/>
    </source>
</evidence>
<dbReference type="InterPro" id="IPR050079">
    <property type="entry name" value="DEAD_box_RNA_helicase"/>
</dbReference>
<dbReference type="InterPro" id="IPR027417">
    <property type="entry name" value="P-loop_NTPase"/>
</dbReference>
<dbReference type="VEuPathDB" id="FungiDB:SMAC_01096"/>
<feature type="compositionally biased region" description="Basic residues" evidence="14">
    <location>
        <begin position="85"/>
        <end position="95"/>
    </location>
</feature>
<evidence type="ECO:0000256" key="14">
    <source>
        <dbReference type="SAM" id="MobiDB-lite"/>
    </source>
</evidence>
<dbReference type="PROSITE" id="PS51192">
    <property type="entry name" value="HELICASE_ATP_BIND_1"/>
    <property type="match status" value="1"/>
</dbReference>
<feature type="domain" description="DEAD-box RNA helicase Q" evidence="17">
    <location>
        <begin position="97"/>
        <end position="125"/>
    </location>
</feature>
<dbReference type="CDD" id="cd17954">
    <property type="entry name" value="DEADc_DDX47"/>
    <property type="match status" value="1"/>
</dbReference>
<keyword evidence="4 13" id="KW-0378">Hydrolase</keyword>
<comment type="subcellular location">
    <subcellularLocation>
        <location evidence="1">Nucleus</location>
    </subcellularLocation>
</comment>
<keyword evidence="8" id="KW-0539">Nucleus</keyword>
<dbReference type="GO" id="GO:0016787">
    <property type="term" value="F:hydrolase activity"/>
    <property type="evidence" value="ECO:0007669"/>
    <property type="project" value="UniProtKB-KW"/>
</dbReference>
<evidence type="ECO:0000256" key="13">
    <source>
        <dbReference type="RuleBase" id="RU000492"/>
    </source>
</evidence>
<evidence type="ECO:0000256" key="7">
    <source>
        <dbReference type="ARBA" id="ARBA00022884"/>
    </source>
</evidence>
<name>F7VM92_SORMK</name>
<dbReference type="HOGENOM" id="CLU_003041_1_1_1"/>
<dbReference type="InterPro" id="IPR044765">
    <property type="entry name" value="DDX47/Rrp3_DEADc"/>
</dbReference>
<dbReference type="Pfam" id="PF00270">
    <property type="entry name" value="DEAD"/>
    <property type="match status" value="1"/>
</dbReference>
<dbReference type="CDD" id="cd18787">
    <property type="entry name" value="SF2_C_DEAD"/>
    <property type="match status" value="1"/>
</dbReference>